<dbReference type="EMBL" id="ML976996">
    <property type="protein sequence ID" value="KAF1955077.1"/>
    <property type="molecule type" value="Genomic_DNA"/>
</dbReference>
<protein>
    <recommendedName>
        <fullName evidence="3">EthD domain-containing protein</fullName>
    </recommendedName>
</protein>
<proteinExistence type="predicted"/>
<evidence type="ECO:0000313" key="2">
    <source>
        <dbReference type="Proteomes" id="UP000800035"/>
    </source>
</evidence>
<evidence type="ECO:0008006" key="3">
    <source>
        <dbReference type="Google" id="ProtNLM"/>
    </source>
</evidence>
<dbReference type="Proteomes" id="UP000800035">
    <property type="component" value="Unassembled WGS sequence"/>
</dbReference>
<reference evidence="1" key="1">
    <citation type="journal article" date="2020" name="Stud. Mycol.">
        <title>101 Dothideomycetes genomes: a test case for predicting lifestyles and emergence of pathogens.</title>
        <authorList>
            <person name="Haridas S."/>
            <person name="Albert R."/>
            <person name="Binder M."/>
            <person name="Bloem J."/>
            <person name="Labutti K."/>
            <person name="Salamov A."/>
            <person name="Andreopoulos B."/>
            <person name="Baker S."/>
            <person name="Barry K."/>
            <person name="Bills G."/>
            <person name="Bluhm B."/>
            <person name="Cannon C."/>
            <person name="Castanera R."/>
            <person name="Culley D."/>
            <person name="Daum C."/>
            <person name="Ezra D."/>
            <person name="Gonzalez J."/>
            <person name="Henrissat B."/>
            <person name="Kuo A."/>
            <person name="Liang C."/>
            <person name="Lipzen A."/>
            <person name="Lutzoni F."/>
            <person name="Magnuson J."/>
            <person name="Mondo S."/>
            <person name="Nolan M."/>
            <person name="Ohm R."/>
            <person name="Pangilinan J."/>
            <person name="Park H.-J."/>
            <person name="Ramirez L."/>
            <person name="Alfaro M."/>
            <person name="Sun H."/>
            <person name="Tritt A."/>
            <person name="Yoshinaga Y."/>
            <person name="Zwiers L.-H."/>
            <person name="Turgeon B."/>
            <person name="Goodwin S."/>
            <person name="Spatafora J."/>
            <person name="Crous P."/>
            <person name="Grigoriev I."/>
        </authorList>
    </citation>
    <scope>NUCLEOTIDE SEQUENCE</scope>
    <source>
        <strain evidence="1">CBS 675.92</strain>
    </source>
</reference>
<name>A0A6A5U1K0_9PLEO</name>
<gene>
    <name evidence="1" type="ORF">CC80DRAFT_111781</name>
</gene>
<evidence type="ECO:0000313" key="1">
    <source>
        <dbReference type="EMBL" id="KAF1955077.1"/>
    </source>
</evidence>
<keyword evidence="2" id="KW-1185">Reference proteome</keyword>
<dbReference type="AlphaFoldDB" id="A0A6A5U1K0"/>
<dbReference type="OrthoDB" id="3729777at2759"/>
<sequence>MSTRVLVWEDYPESADEWHEKHVAEVSTRLSAQSYHWESNIEPFQGLVPSLEDPFLTVYEVPNATDYEAVEQKTHVDAKTAASEPLKEARFDTRCYTEVKRFESEDYAKEKANLGCLVVVTWQPKEDTKEEMFNWYFGEFMPELMKDPLIISSVVYKRTHATIFENGAYRPATPDEALDYMTVWESTCEELPWEHLVELGQTEGWRKYLDEDTQWRIGQYSLNKSYPDTTAGATADT</sequence>
<accession>A0A6A5U1K0</accession>
<organism evidence="1 2">
    <name type="scientific">Byssothecium circinans</name>
    <dbReference type="NCBI Taxonomy" id="147558"/>
    <lineage>
        <taxon>Eukaryota</taxon>
        <taxon>Fungi</taxon>
        <taxon>Dikarya</taxon>
        <taxon>Ascomycota</taxon>
        <taxon>Pezizomycotina</taxon>
        <taxon>Dothideomycetes</taxon>
        <taxon>Pleosporomycetidae</taxon>
        <taxon>Pleosporales</taxon>
        <taxon>Massarineae</taxon>
        <taxon>Massarinaceae</taxon>
        <taxon>Byssothecium</taxon>
    </lineage>
</organism>